<evidence type="ECO:0000313" key="2">
    <source>
        <dbReference type="EMBL" id="OMD37210.1"/>
    </source>
</evidence>
<gene>
    <name evidence="2" type="ORF">BSK52_22320</name>
</gene>
<comment type="caution">
    <text evidence="2">The sequence shown here is derived from an EMBL/GenBank/DDBJ whole genome shotgun (WGS) entry which is preliminary data.</text>
</comment>
<organism evidence="2 3">
    <name type="scientific">Paenibacillus odorifer</name>
    <dbReference type="NCBI Taxonomy" id="189426"/>
    <lineage>
        <taxon>Bacteria</taxon>
        <taxon>Bacillati</taxon>
        <taxon>Bacillota</taxon>
        <taxon>Bacilli</taxon>
        <taxon>Bacillales</taxon>
        <taxon>Paenibacillaceae</taxon>
        <taxon>Paenibacillus</taxon>
    </lineage>
</organism>
<reference evidence="2 3" key="1">
    <citation type="submission" date="2016-10" db="EMBL/GenBank/DDBJ databases">
        <title>Paenibacillus species isolates.</title>
        <authorList>
            <person name="Beno S.M."/>
        </authorList>
    </citation>
    <scope>NUCLEOTIDE SEQUENCE [LARGE SCALE GENOMIC DNA]</scope>
    <source>
        <strain evidence="2 3">FSL H7-0710</strain>
    </source>
</reference>
<name>A0A1R0XQ48_9BACL</name>
<accession>A0A1R0XQ48</accession>
<evidence type="ECO:0000256" key="1">
    <source>
        <dbReference type="SAM" id="Phobius"/>
    </source>
</evidence>
<proteinExistence type="predicted"/>
<keyword evidence="1" id="KW-1133">Transmembrane helix</keyword>
<dbReference type="EMBL" id="MPTC01000024">
    <property type="protein sequence ID" value="OMD37210.1"/>
    <property type="molecule type" value="Genomic_DNA"/>
</dbReference>
<keyword evidence="1" id="KW-0812">Transmembrane</keyword>
<protein>
    <submittedName>
        <fullName evidence="2">Uncharacterized protein</fullName>
    </submittedName>
</protein>
<dbReference type="OrthoDB" id="2595157at2"/>
<sequence length="250" mass="29064">MKKIMYLSTISFFLLAISFSPLFNYIREYIISDQIQQRYKIDHAEKGYNTLNVQELVVDDKHIKIEEENTGRIAELTLWDKEENVPPGDIVKVQFLLNDQKISTPDEIWLSNRERGSRYFSWIDILTVKDRKTGEKEINIVQRLTDDSQPMEKQKWKIITISHDGSIEEKSLSYAQRSDNPLGVKLIEFSGTALMGMGYYSDIAKSYPSVIFPLIYPFLTGVLGIFLLIITVVQLLIELQHRRVIRKNGR</sequence>
<dbReference type="AlphaFoldDB" id="A0A1R0XQ48"/>
<keyword evidence="1" id="KW-0472">Membrane</keyword>
<evidence type="ECO:0000313" key="3">
    <source>
        <dbReference type="Proteomes" id="UP000187439"/>
    </source>
</evidence>
<dbReference type="RefSeq" id="WP_042129286.1">
    <property type="nucleotide sequence ID" value="NZ_MPTC01000024.1"/>
</dbReference>
<feature type="transmembrane region" description="Helical" evidence="1">
    <location>
        <begin position="214"/>
        <end position="237"/>
    </location>
</feature>
<dbReference type="Proteomes" id="UP000187439">
    <property type="component" value="Unassembled WGS sequence"/>
</dbReference>